<dbReference type="Pfam" id="PF01476">
    <property type="entry name" value="LysM"/>
    <property type="match status" value="1"/>
</dbReference>
<dbReference type="KEGG" id="bbh:BN112_3393"/>
<name>A0A0C6PB27_BORBO</name>
<feature type="domain" description="LysM" evidence="2">
    <location>
        <begin position="35"/>
        <end position="81"/>
    </location>
</feature>
<evidence type="ECO:0000259" key="3">
    <source>
        <dbReference type="Pfam" id="PF04773"/>
    </source>
</evidence>
<gene>
    <name evidence="4" type="ORF">BN112_3393</name>
</gene>
<dbReference type="Gene3D" id="3.10.350.10">
    <property type="entry name" value="LysM domain"/>
    <property type="match status" value="1"/>
</dbReference>
<sequence length="368" mass="38201">MIRPFAPAFMLVCALVASAAVQAQPAGSLGENFLYRVRSGDTLIALASTYTGNESNWSVLQTLNRVDDPQRLPIALELRIPLAMIPVQAAGAEVVHVSGSATADGQALRVGMQIVEGSTIRTASGSFVTLKLSDGSQVTIPENGTVAANRLRQFQRVPLTDSIFQVQQGELESRVAPGGQGVGRFEIRTPVAVTGVRGTRFRVKSSPQGASSEVLEGSVRLQPHAPDAAPATPVAVSSGYGANVGSDGAFSGVQALLPAPQLQAPARAASGGWTVPFAPVSGASAYIVRVSRDAEGMHVVTSDRFDTNDVRFRAPGAGTYYVAVRAVDASGLNGREAVQPFEGANVLSTPYGLSVATGTGDLVLLSEF</sequence>
<dbReference type="InterPro" id="IPR006860">
    <property type="entry name" value="FecR"/>
</dbReference>
<dbReference type="Proteomes" id="UP000007564">
    <property type="component" value="Chromosome"/>
</dbReference>
<evidence type="ECO:0000259" key="2">
    <source>
        <dbReference type="Pfam" id="PF01476"/>
    </source>
</evidence>
<feature type="chain" id="PRO_5002200597" evidence="1">
    <location>
        <begin position="20"/>
        <end position="368"/>
    </location>
</feature>
<organism evidence="4 5">
    <name type="scientific">Bordetella bronchiseptica 253</name>
    <dbReference type="NCBI Taxonomy" id="568707"/>
    <lineage>
        <taxon>Bacteria</taxon>
        <taxon>Pseudomonadati</taxon>
        <taxon>Pseudomonadota</taxon>
        <taxon>Betaproteobacteria</taxon>
        <taxon>Burkholderiales</taxon>
        <taxon>Alcaligenaceae</taxon>
        <taxon>Bordetella</taxon>
    </lineage>
</organism>
<evidence type="ECO:0000313" key="5">
    <source>
        <dbReference type="Proteomes" id="UP000007564"/>
    </source>
</evidence>
<dbReference type="GeneID" id="56481298"/>
<dbReference type="EMBL" id="HE965806">
    <property type="protein sequence ID" value="CCJ55307.1"/>
    <property type="molecule type" value="Genomic_DNA"/>
</dbReference>
<evidence type="ECO:0000313" key="4">
    <source>
        <dbReference type="EMBL" id="CCJ55307.1"/>
    </source>
</evidence>
<dbReference type="PIRSF" id="PIRSF029644">
    <property type="entry name" value="UCP029644"/>
    <property type="match status" value="1"/>
</dbReference>
<dbReference type="HOGENOM" id="CLU_036396_0_0_4"/>
<dbReference type="OrthoDB" id="9813091at2"/>
<evidence type="ECO:0000256" key="1">
    <source>
        <dbReference type="SAM" id="SignalP"/>
    </source>
</evidence>
<dbReference type="InterPro" id="IPR018392">
    <property type="entry name" value="LysM"/>
</dbReference>
<feature type="signal peptide" evidence="1">
    <location>
        <begin position="1"/>
        <end position="19"/>
    </location>
</feature>
<proteinExistence type="predicted"/>
<dbReference type="PANTHER" id="PTHR38731">
    <property type="entry name" value="LIPL45-RELATED LIPOPROTEIN-RELATED"/>
    <property type="match status" value="1"/>
</dbReference>
<dbReference type="InterPro" id="IPR016930">
    <property type="entry name" value="UCP029644"/>
</dbReference>
<accession>A0A0C6PB27</accession>
<dbReference type="RefSeq" id="WP_003806895.1">
    <property type="nucleotide sequence ID" value="NC_019382.1"/>
</dbReference>
<dbReference type="CDD" id="cd00118">
    <property type="entry name" value="LysM"/>
    <property type="match status" value="1"/>
</dbReference>
<dbReference type="InterPro" id="IPR036779">
    <property type="entry name" value="LysM_dom_sf"/>
</dbReference>
<keyword evidence="1" id="KW-0732">Signal</keyword>
<dbReference type="PANTHER" id="PTHR38731:SF1">
    <property type="entry name" value="FECR PROTEIN DOMAIN-CONTAINING PROTEIN"/>
    <property type="match status" value="1"/>
</dbReference>
<dbReference type="Gene3D" id="2.60.120.1440">
    <property type="match status" value="1"/>
</dbReference>
<dbReference type="Pfam" id="PF04773">
    <property type="entry name" value="FecR"/>
    <property type="match status" value="1"/>
</dbReference>
<reference evidence="4 5" key="1">
    <citation type="journal article" date="2012" name="BMC Genomics">
        <title>Comparative genomics of the classical Bordetella subspecies: the evolution and exchange of virulence-associated diversity amongst closely related pathogens.</title>
        <authorList>
            <person name="Park J."/>
            <person name="Zhang Y."/>
            <person name="Buboltz A.M."/>
            <person name="Zhang X."/>
            <person name="Schuster S.C."/>
            <person name="Ahuja U."/>
            <person name="Liu M."/>
            <person name="Miller J.F."/>
            <person name="Sebaihia M."/>
            <person name="Bentley S.D."/>
            <person name="Parkhill J."/>
            <person name="Harvill E.T."/>
        </authorList>
    </citation>
    <scope>NUCLEOTIDE SEQUENCE [LARGE SCALE GENOMIC DNA]</scope>
    <source>
        <strain evidence="4 5">253</strain>
    </source>
</reference>
<feature type="domain" description="FecR protein" evidence="3">
    <location>
        <begin position="119"/>
        <end position="220"/>
    </location>
</feature>
<protein>
    <submittedName>
        <fullName evidence="4">Putative peptidoglycan binding protein</fullName>
    </submittedName>
</protein>
<dbReference type="AlphaFoldDB" id="A0A0C6PB27"/>